<dbReference type="EMBL" id="KN880554">
    <property type="protein sequence ID" value="KIY66458.1"/>
    <property type="molecule type" value="Genomic_DNA"/>
</dbReference>
<feature type="region of interest" description="Disordered" evidence="1">
    <location>
        <begin position="104"/>
        <end position="161"/>
    </location>
</feature>
<proteinExistence type="predicted"/>
<feature type="region of interest" description="Disordered" evidence="1">
    <location>
        <begin position="593"/>
        <end position="830"/>
    </location>
</feature>
<evidence type="ECO:0000313" key="4">
    <source>
        <dbReference type="Proteomes" id="UP000054007"/>
    </source>
</evidence>
<feature type="compositionally biased region" description="Low complexity" evidence="1">
    <location>
        <begin position="769"/>
        <end position="778"/>
    </location>
</feature>
<feature type="domain" description="Protein Zds1 C-terminal" evidence="2">
    <location>
        <begin position="531"/>
        <end position="583"/>
    </location>
</feature>
<dbReference type="PANTHER" id="PTHR28089">
    <property type="entry name" value="PROTEIN ZDS1-RELATED"/>
    <property type="match status" value="1"/>
</dbReference>
<evidence type="ECO:0000259" key="2">
    <source>
        <dbReference type="SMART" id="SM01327"/>
    </source>
</evidence>
<reference evidence="3 4" key="1">
    <citation type="journal article" date="2015" name="Fungal Genet. Biol.">
        <title>Evolution of novel wood decay mechanisms in Agaricales revealed by the genome sequences of Fistulina hepatica and Cylindrobasidium torrendii.</title>
        <authorList>
            <person name="Floudas D."/>
            <person name="Held B.W."/>
            <person name="Riley R."/>
            <person name="Nagy L.G."/>
            <person name="Koehler G."/>
            <person name="Ransdell A.S."/>
            <person name="Younus H."/>
            <person name="Chow J."/>
            <person name="Chiniquy J."/>
            <person name="Lipzen A."/>
            <person name="Tritt A."/>
            <person name="Sun H."/>
            <person name="Haridas S."/>
            <person name="LaButti K."/>
            <person name="Ohm R.A."/>
            <person name="Kues U."/>
            <person name="Blanchette R.A."/>
            <person name="Grigoriev I.V."/>
            <person name="Minto R.E."/>
            <person name="Hibbett D.S."/>
        </authorList>
    </citation>
    <scope>NUCLEOTIDE SEQUENCE [LARGE SCALE GENOMIC DNA]</scope>
    <source>
        <strain evidence="3 4">FP15055 ss-10</strain>
    </source>
</reference>
<feature type="compositionally biased region" description="Low complexity" evidence="1">
    <location>
        <begin position="593"/>
        <end position="623"/>
    </location>
</feature>
<feature type="compositionally biased region" description="Low complexity" evidence="1">
    <location>
        <begin position="418"/>
        <end position="432"/>
    </location>
</feature>
<sequence length="830" mass="90739">MQPSELEIQREVEVLRDLRRRSTTPGALILDPDLPSGSSGSNSPASTTWSGDGDSSSTSHDDDMSTDSHNGSAADDSPANDPFHLFWVPANVHPEIAPAEFRAFLKEHARSPPPPGEANLSRSGSLSSLSGGSLSRKKSMLSRQYRPSANDGVGEGAEEEIVPVKRTPSLYRQGPQLTISDLQRLEELADEASQSDDPTRLRTMLRRSLSMNVSPSAMDRMDSIPDVGDEADAPILVPPSQQLLRRANRTKIRKAHLSGDGGGHRFAATRRVHGGRSSTGSITEKRSSSDRSSSEHGDEFGSRRRTFDKEPFNQRPESYSEEASIYDAYAREDDEPVEEARPAVVVTTAPPAELSPIVEPIFDDFETPTLQTPVLHQPQPHRMLSPGQVPEEQSSSRTPSPSDASGPISVSSSHSQEPPAVSAPPHSHAPHPSQSPPPQHRKDKDKKGLFKWGSDKGGKKAGGKPETQQRAEKEKEKDSGFFGSLFGGKKHKENEAGSPGNGMLGGREAAVALLGGSKSAKAYNAPPSPTPSTPGVDNWSRYPIHVERAIYRLSHIKLANPRRPLYEQVLISNLMFWYLGVINKAQNPAPAQAVNGQAAPAGNAAGAGAIGGAHSHAAQQQQQEEQERLEKERQEKERQEREQREQEQNRKRDVSPKRGPLTKPARGDGRRGAEMPVKGPQYDMQHRAMEDEYMFNGPPPNARGGPPQQQQPLEGGADYYQQSYQQNLPPGAMPPPQPQHSPHRRSRSPPQQHQAHGSYDNGNHRPQRSVSATAVAAPPSQPNGKIRKGHSAYAGKPTQQNGRPTPQREPSEDEDMPLAMWQQQQQQRRR</sequence>
<name>A0A0D7B7D7_9AGAR</name>
<dbReference type="GO" id="GO:0010971">
    <property type="term" value="P:positive regulation of G2/M transition of mitotic cell cycle"/>
    <property type="evidence" value="ECO:0007669"/>
    <property type="project" value="TreeGrafter"/>
</dbReference>
<feature type="region of interest" description="Disordered" evidence="1">
    <location>
        <begin position="255"/>
        <end position="505"/>
    </location>
</feature>
<protein>
    <recommendedName>
        <fullName evidence="2">Protein Zds1 C-terminal domain-containing protein</fullName>
    </recommendedName>
</protein>
<feature type="compositionally biased region" description="Basic and acidic residues" evidence="1">
    <location>
        <begin position="467"/>
        <end position="479"/>
    </location>
</feature>
<dbReference type="OrthoDB" id="5589766at2759"/>
<feature type="compositionally biased region" description="Basic and acidic residues" evidence="1">
    <location>
        <begin position="625"/>
        <end position="656"/>
    </location>
</feature>
<dbReference type="InterPro" id="IPR013941">
    <property type="entry name" value="ZDS1_C"/>
</dbReference>
<dbReference type="InterPro" id="IPR040206">
    <property type="entry name" value="Zds1/2"/>
</dbReference>
<dbReference type="STRING" id="1314674.A0A0D7B7D7"/>
<feature type="compositionally biased region" description="Basic and acidic residues" evidence="1">
    <location>
        <begin position="440"/>
        <end position="458"/>
    </location>
</feature>
<feature type="compositionally biased region" description="Low complexity" evidence="1">
    <location>
        <begin position="120"/>
        <end position="134"/>
    </location>
</feature>
<dbReference type="PANTHER" id="PTHR28089:SF1">
    <property type="entry name" value="PROTEIN ZDS1-RELATED"/>
    <property type="match status" value="1"/>
</dbReference>
<dbReference type="GO" id="GO:0005737">
    <property type="term" value="C:cytoplasm"/>
    <property type="evidence" value="ECO:0007669"/>
    <property type="project" value="TreeGrafter"/>
</dbReference>
<evidence type="ECO:0000256" key="1">
    <source>
        <dbReference type="SAM" id="MobiDB-lite"/>
    </source>
</evidence>
<dbReference type="SMART" id="SM01327">
    <property type="entry name" value="Zds_C"/>
    <property type="match status" value="1"/>
</dbReference>
<feature type="compositionally biased region" description="Low complexity" evidence="1">
    <location>
        <begin position="35"/>
        <end position="58"/>
    </location>
</feature>
<feature type="compositionally biased region" description="Low complexity" evidence="1">
    <location>
        <begin position="342"/>
        <end position="352"/>
    </location>
</feature>
<dbReference type="Pfam" id="PF08632">
    <property type="entry name" value="Zds_C"/>
    <property type="match status" value="1"/>
</dbReference>
<evidence type="ECO:0000313" key="3">
    <source>
        <dbReference type="EMBL" id="KIY66458.1"/>
    </source>
</evidence>
<feature type="compositionally biased region" description="Basic and acidic residues" evidence="1">
    <location>
        <begin position="283"/>
        <end position="312"/>
    </location>
</feature>
<dbReference type="GO" id="GO:0030010">
    <property type="term" value="P:establishment of cell polarity"/>
    <property type="evidence" value="ECO:0007669"/>
    <property type="project" value="TreeGrafter"/>
</dbReference>
<feature type="compositionally biased region" description="Low complexity" evidence="1">
    <location>
        <begin position="395"/>
        <end position="405"/>
    </location>
</feature>
<gene>
    <name evidence="3" type="ORF">CYLTODRAFT_455373</name>
</gene>
<dbReference type="Proteomes" id="UP000054007">
    <property type="component" value="Unassembled WGS sequence"/>
</dbReference>
<organism evidence="3 4">
    <name type="scientific">Cylindrobasidium torrendii FP15055 ss-10</name>
    <dbReference type="NCBI Taxonomy" id="1314674"/>
    <lineage>
        <taxon>Eukaryota</taxon>
        <taxon>Fungi</taxon>
        <taxon>Dikarya</taxon>
        <taxon>Basidiomycota</taxon>
        <taxon>Agaricomycotina</taxon>
        <taxon>Agaricomycetes</taxon>
        <taxon>Agaricomycetidae</taxon>
        <taxon>Agaricales</taxon>
        <taxon>Marasmiineae</taxon>
        <taxon>Physalacriaceae</taxon>
        <taxon>Cylindrobasidium</taxon>
    </lineage>
</organism>
<feature type="compositionally biased region" description="Low complexity" evidence="1">
    <location>
        <begin position="702"/>
        <end position="716"/>
    </location>
</feature>
<accession>A0A0D7B7D7</accession>
<dbReference type="AlphaFoldDB" id="A0A0D7B7D7"/>
<feature type="region of interest" description="Disordered" evidence="1">
    <location>
        <begin position="16"/>
        <end position="85"/>
    </location>
</feature>
<keyword evidence="4" id="KW-1185">Reference proteome</keyword>